<keyword evidence="5" id="KW-0206">Cytoskeleton</keyword>
<feature type="region of interest" description="Disordered" evidence="7">
    <location>
        <begin position="687"/>
        <end position="861"/>
    </location>
</feature>
<feature type="region of interest" description="Disordered" evidence="7">
    <location>
        <begin position="507"/>
        <end position="650"/>
    </location>
</feature>
<protein>
    <recommendedName>
        <fullName evidence="8">Inner centromere protein ARK-binding domain-containing protein</fullName>
    </recommendedName>
</protein>
<dbReference type="GO" id="GO:0005819">
    <property type="term" value="C:spindle"/>
    <property type="evidence" value="ECO:0007669"/>
    <property type="project" value="UniProtKB-SubCell"/>
</dbReference>
<evidence type="ECO:0000259" key="8">
    <source>
        <dbReference type="Pfam" id="PF03941"/>
    </source>
</evidence>
<keyword evidence="4" id="KW-0963">Cytoplasm</keyword>
<feature type="compositionally biased region" description="Low complexity" evidence="7">
    <location>
        <begin position="318"/>
        <end position="328"/>
    </location>
</feature>
<organism evidence="9 10">
    <name type="scientific">Coemansia erecta</name>
    <dbReference type="NCBI Taxonomy" id="147472"/>
    <lineage>
        <taxon>Eukaryota</taxon>
        <taxon>Fungi</taxon>
        <taxon>Fungi incertae sedis</taxon>
        <taxon>Zoopagomycota</taxon>
        <taxon>Kickxellomycotina</taxon>
        <taxon>Kickxellomycetes</taxon>
        <taxon>Kickxellales</taxon>
        <taxon>Kickxellaceae</taxon>
        <taxon>Coemansia</taxon>
    </lineage>
</organism>
<dbReference type="Gene3D" id="6.10.250.2990">
    <property type="match status" value="1"/>
</dbReference>
<feature type="compositionally biased region" description="Basic and acidic residues" evidence="7">
    <location>
        <begin position="303"/>
        <end position="317"/>
    </location>
</feature>
<dbReference type="Pfam" id="PF03941">
    <property type="entry name" value="INCENP_ARK-bind"/>
    <property type="match status" value="1"/>
</dbReference>
<accession>A0A9W8CVF6</accession>
<dbReference type="AlphaFoldDB" id="A0A9W8CVF6"/>
<feature type="compositionally biased region" description="Polar residues" evidence="7">
    <location>
        <begin position="283"/>
        <end position="293"/>
    </location>
</feature>
<evidence type="ECO:0000256" key="3">
    <source>
        <dbReference type="ARBA" id="ARBA00010042"/>
    </source>
</evidence>
<feature type="compositionally biased region" description="Basic and acidic residues" evidence="7">
    <location>
        <begin position="768"/>
        <end position="784"/>
    </location>
</feature>
<feature type="region of interest" description="Disordered" evidence="7">
    <location>
        <begin position="204"/>
        <end position="252"/>
    </location>
</feature>
<feature type="compositionally biased region" description="Polar residues" evidence="7">
    <location>
        <begin position="377"/>
        <end position="386"/>
    </location>
</feature>
<name>A0A9W8CVF6_9FUNG</name>
<feature type="region of interest" description="Disordered" evidence="7">
    <location>
        <begin position="377"/>
        <end position="422"/>
    </location>
</feature>
<feature type="compositionally biased region" description="Low complexity" evidence="7">
    <location>
        <begin position="687"/>
        <end position="711"/>
    </location>
</feature>
<feature type="compositionally biased region" description="Polar residues" evidence="7">
    <location>
        <begin position="891"/>
        <end position="903"/>
    </location>
</feature>
<evidence type="ECO:0000256" key="4">
    <source>
        <dbReference type="ARBA" id="ARBA00022490"/>
    </source>
</evidence>
<feature type="domain" description="Inner centromere protein ARK-binding" evidence="8">
    <location>
        <begin position="1081"/>
        <end position="1145"/>
    </location>
</feature>
<feature type="region of interest" description="Disordered" evidence="7">
    <location>
        <begin position="17"/>
        <end position="38"/>
    </location>
</feature>
<gene>
    <name evidence="9" type="ORF">LPJ53_000160</name>
</gene>
<feature type="region of interest" description="Disordered" evidence="7">
    <location>
        <begin position="264"/>
        <end position="360"/>
    </location>
</feature>
<sequence length="1184" mass="124931">MSALQLGQRHYMATEAVAQRDAARRSSGSTASDSSLATGSWLGGKKRDWDNAFLSKYQDLEATLQENDQWLTMYLESVSGMRALKKPDFAISEALKTSSTKRRGRSRMDVRDVFGNATVKLSPLASQFNTANMWSLKKNAKRRSSQYGTLQGNTLNMAIAQMAMMPPKSPYLTNVGKHSGDSALARSNSAAAKTAAAVKRLQAIEGSPPGKPAADPVSASSDLTMTSPGPVSAVSDMSVASPQRTAPVSRAAQVAPVPTLRDMLLNNHSPMRPPLHERARSAGQRTTPFSTIKLNLGSMAYEGRADERQQMQRRAEHPASSTPSSAESTPERLVSAADLNRSRSVTASEGEGELTRSEDEVRDRFQKVQIAFSRGNSAMGSISEQSEAAAEPLAEAARQPSATTSVKHPQHQRRQEKEADGALLAIEVDEDIAAMYRDIDEVSKMLPTSQESSQHDDSEDASNSGGEGHGRGPKTGGRFVDVDIDQQPMDVRLDDLSVDVEDEATLLMKKKAGSPGKRKLSDGGRSVSNIPSSAASARVRAPVAAARGRGRGRGKVRAGLHPPAATAAAPAAAAAAPGGTLRRPGLAKKASGSSTASLRSQRPVDGGQQAAQRPEPRAAHHVAGGVNKPRVAAAAAAAAGSSSLATGPGRVAEYRRRFETAEGARNAPAAAAASFSSPVVAMRPGYAAAAHPPSAAAKRGAAAAAAAAAPAGSRSQIAKAPIRTAAAGQKSSTAAMREAARRAEAARINAAATPSLSSSGPAARTQRTAREPLAKAAARPESRLSRNSSDSSLRSQAADRRPRPAPLNLGDQPAARPSAIPIPKPKAAAAAAAASSRKADDSASLADSGKAGSADSGGWGLSSVISMLSPASWKQQAGVAKKSSAGCLLETPTNAGRQKSSAASPYDVDSPQTPYRPRPEHAGSRADLVMPSYTDMAVPLRRTSGDRSSLSSELSGRADGGEPEGSNRAKRPSHLGTYNQRLLDVAGGRLSGVSSFRSSFFSDDEGAAAGSPRASGQGVKRGPSMLRTKSTPDLAQAQQEELERRQQQQQAQYGAMKTPVRHKRSAEYTSIIPDGSNSPPEIESDYSDEYSDDEFSPAPKRKKNDLRIPAWATTPELAKGLRQQEKINPDRIFGRVKPLRVEEIFNRRQEGRRKPRNSSMIWTGSDALTAEDELEYIRRMGFDP</sequence>
<comment type="caution">
    <text evidence="9">The sequence shown here is derived from an EMBL/GenBank/DDBJ whole genome shotgun (WGS) entry which is preliminary data.</text>
</comment>
<dbReference type="EMBL" id="JANBOJ010000002">
    <property type="protein sequence ID" value="KAJ1725681.1"/>
    <property type="molecule type" value="Genomic_DNA"/>
</dbReference>
<feature type="compositionally biased region" description="Low complexity" evidence="7">
    <location>
        <begin position="559"/>
        <end position="577"/>
    </location>
</feature>
<feature type="compositionally biased region" description="Basic residues" evidence="7">
    <location>
        <begin position="508"/>
        <end position="518"/>
    </location>
</feature>
<reference evidence="9" key="1">
    <citation type="submission" date="2022-07" db="EMBL/GenBank/DDBJ databases">
        <title>Phylogenomic reconstructions and comparative analyses of Kickxellomycotina fungi.</title>
        <authorList>
            <person name="Reynolds N.K."/>
            <person name="Stajich J.E."/>
            <person name="Barry K."/>
            <person name="Grigoriev I.V."/>
            <person name="Crous P."/>
            <person name="Smith M.E."/>
        </authorList>
    </citation>
    <scope>NUCLEOTIDE SEQUENCE</scope>
    <source>
        <strain evidence="9">NBRC 32514</strain>
    </source>
</reference>
<feature type="compositionally biased region" description="Polar residues" evidence="7">
    <location>
        <begin position="218"/>
        <end position="229"/>
    </location>
</feature>
<dbReference type="OrthoDB" id="6123at2759"/>
<keyword evidence="6" id="KW-0539">Nucleus</keyword>
<feature type="compositionally biased region" description="Low complexity" evidence="7">
    <location>
        <begin position="387"/>
        <end position="397"/>
    </location>
</feature>
<evidence type="ECO:0000256" key="6">
    <source>
        <dbReference type="ARBA" id="ARBA00023242"/>
    </source>
</evidence>
<feature type="region of interest" description="Disordered" evidence="7">
    <location>
        <begin position="994"/>
        <end position="1107"/>
    </location>
</feature>
<dbReference type="GO" id="GO:0005634">
    <property type="term" value="C:nucleus"/>
    <property type="evidence" value="ECO:0007669"/>
    <property type="project" value="UniProtKB-SubCell"/>
</dbReference>
<feature type="compositionally biased region" description="Low complexity" evidence="7">
    <location>
        <begin position="25"/>
        <end position="38"/>
    </location>
</feature>
<evidence type="ECO:0000256" key="1">
    <source>
        <dbReference type="ARBA" id="ARBA00004123"/>
    </source>
</evidence>
<comment type="similarity">
    <text evidence="3">Belongs to the INCENP family.</text>
</comment>
<dbReference type="InterPro" id="IPR005635">
    <property type="entry name" value="Inner_centromere_prot_ARK-bd"/>
</dbReference>
<comment type="subcellular location">
    <subcellularLocation>
        <location evidence="2">Cytoplasm</location>
        <location evidence="2">Cytoskeleton</location>
        <location evidence="2">Spindle</location>
    </subcellularLocation>
    <subcellularLocation>
        <location evidence="1">Nucleus</location>
    </subcellularLocation>
</comment>
<feature type="compositionally biased region" description="Low complexity" evidence="7">
    <location>
        <begin position="532"/>
        <end position="547"/>
    </location>
</feature>
<evidence type="ECO:0000256" key="2">
    <source>
        <dbReference type="ARBA" id="ARBA00004186"/>
    </source>
</evidence>
<feature type="region of interest" description="Disordered" evidence="7">
    <location>
        <begin position="890"/>
        <end position="977"/>
    </location>
</feature>
<feature type="compositionally biased region" description="Acidic residues" evidence="7">
    <location>
        <begin position="1082"/>
        <end position="1095"/>
    </location>
</feature>
<evidence type="ECO:0000313" key="10">
    <source>
        <dbReference type="Proteomes" id="UP001149813"/>
    </source>
</evidence>
<evidence type="ECO:0000256" key="7">
    <source>
        <dbReference type="SAM" id="MobiDB-lite"/>
    </source>
</evidence>
<evidence type="ECO:0000256" key="5">
    <source>
        <dbReference type="ARBA" id="ARBA00023212"/>
    </source>
</evidence>
<feature type="compositionally biased region" description="Low complexity" evidence="7">
    <location>
        <begin position="785"/>
        <end position="796"/>
    </location>
</feature>
<evidence type="ECO:0000313" key="9">
    <source>
        <dbReference type="EMBL" id="KAJ1725681.1"/>
    </source>
</evidence>
<proteinExistence type="inferred from homology"/>
<dbReference type="Proteomes" id="UP001149813">
    <property type="component" value="Unassembled WGS sequence"/>
</dbReference>
<feature type="compositionally biased region" description="Polar residues" evidence="7">
    <location>
        <begin position="591"/>
        <end position="600"/>
    </location>
</feature>
<feature type="compositionally biased region" description="Low complexity" evidence="7">
    <location>
        <begin position="814"/>
        <end position="854"/>
    </location>
</feature>
<feature type="compositionally biased region" description="Low complexity" evidence="7">
    <location>
        <begin position="940"/>
        <end position="957"/>
    </location>
</feature>
<feature type="compositionally biased region" description="Basic residues" evidence="7">
    <location>
        <begin position="548"/>
        <end position="558"/>
    </location>
</feature>
<keyword evidence="10" id="KW-1185">Reference proteome</keyword>
<feature type="region of interest" description="Disordered" evidence="7">
    <location>
        <begin position="443"/>
        <end position="486"/>
    </location>
</feature>